<protein>
    <submittedName>
        <fullName evidence="2">Uncharacterized protein</fullName>
    </submittedName>
</protein>
<evidence type="ECO:0000313" key="2">
    <source>
        <dbReference type="EMBL" id="XAT63017.1"/>
    </source>
</evidence>
<dbReference type="EMBL" id="CP087714">
    <property type="protein sequence ID" value="XAT63017.1"/>
    <property type="molecule type" value="Genomic_DNA"/>
</dbReference>
<feature type="transmembrane region" description="Helical" evidence="1">
    <location>
        <begin position="52"/>
        <end position="76"/>
    </location>
</feature>
<keyword evidence="3" id="KW-1185">Reference proteome</keyword>
<sequence>MFDTLWITHVLPVWLLQRLGALSLVAVGLLVEKHYVGRTTTFANTVAINIHAAFAAAPLWLVRYANIGLIVGLIALASYASRESLPGWFYLISLVYSSAVVGLLILVT</sequence>
<evidence type="ECO:0000256" key="1">
    <source>
        <dbReference type="SAM" id="Phobius"/>
    </source>
</evidence>
<evidence type="ECO:0000313" key="3">
    <source>
        <dbReference type="Proteomes" id="UP001492541"/>
    </source>
</evidence>
<keyword evidence="1" id="KW-0812">Transmembrane</keyword>
<accession>A0ABZ3H0M9</accession>
<dbReference type="Proteomes" id="UP001492541">
    <property type="component" value="Chromosome"/>
</dbReference>
<feature type="transmembrane region" description="Helical" evidence="1">
    <location>
        <begin position="88"/>
        <end position="107"/>
    </location>
</feature>
<keyword evidence="1" id="KW-0472">Membrane</keyword>
<gene>
    <name evidence="2" type="ORF">LPQ35_07075</name>
</gene>
<dbReference type="RefSeq" id="WP_193808175.1">
    <property type="nucleotide sequence ID" value="NZ_CP087714.1"/>
</dbReference>
<proteinExistence type="predicted"/>
<organism evidence="2 3">
    <name type="scientific">Geoglobus acetivorans</name>
    <dbReference type="NCBI Taxonomy" id="565033"/>
    <lineage>
        <taxon>Archaea</taxon>
        <taxon>Methanobacteriati</taxon>
        <taxon>Methanobacteriota</taxon>
        <taxon>Archaeoglobi</taxon>
        <taxon>Archaeoglobales</taxon>
        <taxon>Archaeoglobaceae</taxon>
        <taxon>Geoglobus</taxon>
    </lineage>
</organism>
<keyword evidence="1" id="KW-1133">Transmembrane helix</keyword>
<name>A0ABZ3H0M9_GEOAI</name>
<dbReference type="GeneID" id="90449438"/>
<feature type="transmembrane region" description="Helical" evidence="1">
    <location>
        <begin position="6"/>
        <end position="31"/>
    </location>
</feature>
<reference evidence="2 3" key="1">
    <citation type="submission" date="2021-11" db="EMBL/GenBank/DDBJ databases">
        <title>Whole genome of Geoglobus acetivorans.</title>
        <authorList>
            <person name="Liu D."/>
        </authorList>
    </citation>
    <scope>NUCLEOTIDE SEQUENCE [LARGE SCALE GENOMIC DNA]</scope>
    <source>
        <strain evidence="2 3">SBH6</strain>
    </source>
</reference>